<sequence>MALAELAAEPTSAVHVGDTPETDVAGGAALGLDTVLVASDSQPADATYVISSPEALRSPPWE</sequence>
<dbReference type="AlphaFoldDB" id="A0ABD5W5Z6"/>
<name>A0ABD5W5Z6_9EURY</name>
<dbReference type="EMBL" id="JBHSZI010000001">
    <property type="protein sequence ID" value="MFC7058643.1"/>
    <property type="molecule type" value="Genomic_DNA"/>
</dbReference>
<comment type="caution">
    <text evidence="2">The sequence shown here is derived from an EMBL/GenBank/DDBJ whole genome shotgun (WGS) entry which is preliminary data.</text>
</comment>
<dbReference type="Gene3D" id="3.40.50.1000">
    <property type="entry name" value="HAD superfamily/HAD-like"/>
    <property type="match status" value="1"/>
</dbReference>
<proteinExistence type="predicted"/>
<organism evidence="2 3">
    <name type="scientific">Halovenus salina</name>
    <dbReference type="NCBI Taxonomy" id="1510225"/>
    <lineage>
        <taxon>Archaea</taxon>
        <taxon>Methanobacteriati</taxon>
        <taxon>Methanobacteriota</taxon>
        <taxon>Stenosarchaea group</taxon>
        <taxon>Halobacteria</taxon>
        <taxon>Halobacteriales</taxon>
        <taxon>Haloarculaceae</taxon>
        <taxon>Halovenus</taxon>
    </lineage>
</organism>
<evidence type="ECO:0000256" key="1">
    <source>
        <dbReference type="SAM" id="MobiDB-lite"/>
    </source>
</evidence>
<dbReference type="RefSeq" id="WP_382186891.1">
    <property type="nucleotide sequence ID" value="NZ_JBHSZI010000001.1"/>
</dbReference>
<gene>
    <name evidence="2" type="ORF">ACFQQG_11215</name>
</gene>
<dbReference type="SUPFAM" id="SSF56784">
    <property type="entry name" value="HAD-like"/>
    <property type="match status" value="1"/>
</dbReference>
<evidence type="ECO:0000313" key="2">
    <source>
        <dbReference type="EMBL" id="MFC7058643.1"/>
    </source>
</evidence>
<evidence type="ECO:0000313" key="3">
    <source>
        <dbReference type="Proteomes" id="UP001596445"/>
    </source>
</evidence>
<dbReference type="Pfam" id="PF13242">
    <property type="entry name" value="Hydrolase_like"/>
    <property type="match status" value="1"/>
</dbReference>
<dbReference type="Proteomes" id="UP001596445">
    <property type="component" value="Unassembled WGS sequence"/>
</dbReference>
<keyword evidence="3" id="KW-1185">Reference proteome</keyword>
<dbReference type="InterPro" id="IPR036412">
    <property type="entry name" value="HAD-like_sf"/>
</dbReference>
<protein>
    <submittedName>
        <fullName evidence="2">HAD hydrolase-like protein</fullName>
    </submittedName>
</protein>
<dbReference type="InterPro" id="IPR023214">
    <property type="entry name" value="HAD_sf"/>
</dbReference>
<accession>A0ABD5W5Z6</accession>
<reference evidence="2 3" key="1">
    <citation type="journal article" date="2019" name="Int. J. Syst. Evol. Microbiol.">
        <title>The Global Catalogue of Microorganisms (GCM) 10K type strain sequencing project: providing services to taxonomists for standard genome sequencing and annotation.</title>
        <authorList>
            <consortium name="The Broad Institute Genomics Platform"/>
            <consortium name="The Broad Institute Genome Sequencing Center for Infectious Disease"/>
            <person name="Wu L."/>
            <person name="Ma J."/>
        </authorList>
    </citation>
    <scope>NUCLEOTIDE SEQUENCE [LARGE SCALE GENOMIC DNA]</scope>
    <source>
        <strain evidence="2 3">JCM 30072</strain>
    </source>
</reference>
<feature type="region of interest" description="Disordered" evidence="1">
    <location>
        <begin position="1"/>
        <end position="20"/>
    </location>
</feature>